<name>A0A9P9BZB3_9PEZI</name>
<dbReference type="Proteomes" id="UP000756346">
    <property type="component" value="Unassembled WGS sequence"/>
</dbReference>
<proteinExistence type="predicted"/>
<comment type="caution">
    <text evidence="1">The sequence shown here is derived from an EMBL/GenBank/DDBJ whole genome shotgun (WGS) entry which is preliminary data.</text>
</comment>
<organism evidence="1 2">
    <name type="scientific">Microdochium trichocladiopsis</name>
    <dbReference type="NCBI Taxonomy" id="1682393"/>
    <lineage>
        <taxon>Eukaryota</taxon>
        <taxon>Fungi</taxon>
        <taxon>Dikarya</taxon>
        <taxon>Ascomycota</taxon>
        <taxon>Pezizomycotina</taxon>
        <taxon>Sordariomycetes</taxon>
        <taxon>Xylariomycetidae</taxon>
        <taxon>Xylariales</taxon>
        <taxon>Microdochiaceae</taxon>
        <taxon>Microdochium</taxon>
    </lineage>
</organism>
<dbReference type="AlphaFoldDB" id="A0A9P9BZB3"/>
<sequence>MQHPTHCSSCHTYRVKPQHCSSAHEHRIHPRGRINCTRRHLIRMPPAKWSSTRAT</sequence>
<dbReference type="EMBL" id="JAGTJQ010000001">
    <property type="protein sequence ID" value="KAH7039929.1"/>
    <property type="molecule type" value="Genomic_DNA"/>
</dbReference>
<evidence type="ECO:0000313" key="1">
    <source>
        <dbReference type="EMBL" id="KAH7039929.1"/>
    </source>
</evidence>
<dbReference type="RefSeq" id="XP_046017984.1">
    <property type="nucleotide sequence ID" value="XM_046157186.1"/>
</dbReference>
<keyword evidence="2" id="KW-1185">Reference proteome</keyword>
<evidence type="ECO:0000313" key="2">
    <source>
        <dbReference type="Proteomes" id="UP000756346"/>
    </source>
</evidence>
<reference evidence="1" key="1">
    <citation type="journal article" date="2021" name="Nat. Commun.">
        <title>Genetic determinants of endophytism in the Arabidopsis root mycobiome.</title>
        <authorList>
            <person name="Mesny F."/>
            <person name="Miyauchi S."/>
            <person name="Thiergart T."/>
            <person name="Pickel B."/>
            <person name="Atanasova L."/>
            <person name="Karlsson M."/>
            <person name="Huettel B."/>
            <person name="Barry K.W."/>
            <person name="Haridas S."/>
            <person name="Chen C."/>
            <person name="Bauer D."/>
            <person name="Andreopoulos W."/>
            <person name="Pangilinan J."/>
            <person name="LaButti K."/>
            <person name="Riley R."/>
            <person name="Lipzen A."/>
            <person name="Clum A."/>
            <person name="Drula E."/>
            <person name="Henrissat B."/>
            <person name="Kohler A."/>
            <person name="Grigoriev I.V."/>
            <person name="Martin F.M."/>
            <person name="Hacquard S."/>
        </authorList>
    </citation>
    <scope>NUCLEOTIDE SEQUENCE</scope>
    <source>
        <strain evidence="1">MPI-CAGE-CH-0230</strain>
    </source>
</reference>
<accession>A0A9P9BZB3</accession>
<gene>
    <name evidence="1" type="ORF">B0I36DRAFT_3532</name>
</gene>
<protein>
    <submittedName>
        <fullName evidence="1">Uncharacterized protein</fullName>
    </submittedName>
</protein>
<dbReference type="GeneID" id="70186732"/>